<dbReference type="SUPFAM" id="SSF140453">
    <property type="entry name" value="EsxAB dimer-like"/>
    <property type="match status" value="1"/>
</dbReference>
<dbReference type="RefSeq" id="WP_126331939.1">
    <property type="nucleotide sequence ID" value="NZ_AP022604.1"/>
</dbReference>
<dbReference type="OrthoDB" id="4762157at2"/>
<dbReference type="EMBL" id="LR134355">
    <property type="protein sequence ID" value="VEG44163.1"/>
    <property type="molecule type" value="Genomic_DNA"/>
</dbReference>
<proteinExistence type="predicted"/>
<name>A0A448HW70_MYCCI</name>
<evidence type="ECO:0000313" key="1">
    <source>
        <dbReference type="EMBL" id="VEG44163.1"/>
    </source>
</evidence>
<reference evidence="1 2" key="1">
    <citation type="submission" date="2018-12" db="EMBL/GenBank/DDBJ databases">
        <authorList>
            <consortium name="Pathogen Informatics"/>
        </authorList>
    </citation>
    <scope>NUCLEOTIDE SEQUENCE [LARGE SCALE GENOMIC DNA]</scope>
    <source>
        <strain evidence="1 2">NCTC10485</strain>
    </source>
</reference>
<dbReference type="AlphaFoldDB" id="A0A448HW70"/>
<dbReference type="InterPro" id="IPR036689">
    <property type="entry name" value="ESAT-6-like_sf"/>
</dbReference>
<dbReference type="Proteomes" id="UP000282551">
    <property type="component" value="Chromosome"/>
</dbReference>
<keyword evidence="2" id="KW-1185">Reference proteome</keyword>
<sequence length="93" mass="9849">MQITYNAPAIIAAADQVIQNAAGMGDDHLNVHNRTTALLGVFDGGNAISYAEHQTQFMQAFEHLVETVLRFGNTVHTVVGNTQAQDAALAAGL</sequence>
<organism evidence="1 2">
    <name type="scientific">Mycolicibacterium chitae</name>
    <name type="common">Mycobacterium chitae</name>
    <dbReference type="NCBI Taxonomy" id="1792"/>
    <lineage>
        <taxon>Bacteria</taxon>
        <taxon>Bacillati</taxon>
        <taxon>Actinomycetota</taxon>
        <taxon>Actinomycetes</taxon>
        <taxon>Mycobacteriales</taxon>
        <taxon>Mycobacteriaceae</taxon>
        <taxon>Mycolicibacterium</taxon>
    </lineage>
</organism>
<protein>
    <submittedName>
        <fullName evidence="1">Uncharacterized protein</fullName>
    </submittedName>
</protein>
<accession>A0A448HW70</accession>
<evidence type="ECO:0000313" key="2">
    <source>
        <dbReference type="Proteomes" id="UP000282551"/>
    </source>
</evidence>
<dbReference type="Gene3D" id="1.10.287.1060">
    <property type="entry name" value="ESAT-6-like"/>
    <property type="match status" value="1"/>
</dbReference>
<gene>
    <name evidence="1" type="ORF">NCTC10485_00073</name>
</gene>